<feature type="compositionally biased region" description="Low complexity" evidence="1">
    <location>
        <begin position="19"/>
        <end position="28"/>
    </location>
</feature>
<name>A0A7S1W438_NEODS</name>
<gene>
    <name evidence="2" type="ORF">NDES1114_LOCUS31152</name>
</gene>
<organism evidence="2">
    <name type="scientific">Neobodo designis</name>
    <name type="common">Flagellated protozoan</name>
    <name type="synonym">Bodo designis</name>
    <dbReference type="NCBI Taxonomy" id="312471"/>
    <lineage>
        <taxon>Eukaryota</taxon>
        <taxon>Discoba</taxon>
        <taxon>Euglenozoa</taxon>
        <taxon>Kinetoplastea</taxon>
        <taxon>Metakinetoplastina</taxon>
        <taxon>Neobodonida</taxon>
        <taxon>Neobodo</taxon>
    </lineage>
</organism>
<feature type="region of interest" description="Disordered" evidence="1">
    <location>
        <begin position="1"/>
        <end position="43"/>
    </location>
</feature>
<sequence>MGCSSSTEPTECKAPPQVPSAVSAAANPEMSREAPHPLLPTSPVVRPCTGTRPSAFVLAPPAGQAPPVLDNHGTDSAPLIDFGYVQPPPAVAPAPARLAQQRCAIEESSAPEVDGHVLLADAVGERSSVLTHARSTGSQRSDAVLGFRRSTGQSASATMCVADGL</sequence>
<accession>A0A7S1W438</accession>
<reference evidence="2" key="1">
    <citation type="submission" date="2021-01" db="EMBL/GenBank/DDBJ databases">
        <authorList>
            <person name="Corre E."/>
            <person name="Pelletier E."/>
            <person name="Niang G."/>
            <person name="Scheremetjew M."/>
            <person name="Finn R."/>
            <person name="Kale V."/>
            <person name="Holt S."/>
            <person name="Cochrane G."/>
            <person name="Meng A."/>
            <person name="Brown T."/>
            <person name="Cohen L."/>
        </authorList>
    </citation>
    <scope>NUCLEOTIDE SEQUENCE</scope>
    <source>
        <strain evidence="2">CCAP 1951/1</strain>
    </source>
</reference>
<evidence type="ECO:0000256" key="1">
    <source>
        <dbReference type="SAM" id="MobiDB-lite"/>
    </source>
</evidence>
<evidence type="ECO:0000313" key="2">
    <source>
        <dbReference type="EMBL" id="CAD9147777.1"/>
    </source>
</evidence>
<dbReference type="EMBL" id="HBGF01046560">
    <property type="protein sequence ID" value="CAD9147777.1"/>
    <property type="molecule type" value="Transcribed_RNA"/>
</dbReference>
<proteinExistence type="predicted"/>
<protein>
    <submittedName>
        <fullName evidence="2">Uncharacterized protein</fullName>
    </submittedName>
</protein>
<dbReference type="AlphaFoldDB" id="A0A7S1W438"/>